<dbReference type="RefSeq" id="WP_013168450.1">
    <property type="nucleotide sequence ID" value="NC_014217.1"/>
</dbReference>
<keyword evidence="3" id="KW-1185">Reference proteome</keyword>
<protein>
    <submittedName>
        <fullName evidence="2">CsbD family protein</fullName>
    </submittedName>
</protein>
<keyword evidence="1" id="KW-1133">Transmembrane helix</keyword>
<name>D7AAT2_ANCN5</name>
<keyword evidence="1" id="KW-0472">Membrane</keyword>
<reference evidence="2 3" key="1">
    <citation type="journal article" date="2012" name="Stand. Genomic Sci.">
        <title>Complete genome sequence of the facultatively chemolithoautotrophic and methylotrophic alpha Proteobacterium Starkeya novella type strain (ATCC 8093(T)).</title>
        <authorList>
            <person name="Kappler U."/>
            <person name="Davenport K."/>
            <person name="Beatson S."/>
            <person name="Lucas S."/>
            <person name="Lapidus A."/>
            <person name="Copeland A."/>
            <person name="Berry K.W."/>
            <person name="Glavina Del Rio T."/>
            <person name="Hammon N."/>
            <person name="Dalin E."/>
            <person name="Tice H."/>
            <person name="Pitluck S."/>
            <person name="Richardson P."/>
            <person name="Bruce D."/>
            <person name="Goodwin L.A."/>
            <person name="Han C."/>
            <person name="Tapia R."/>
            <person name="Detter J.C."/>
            <person name="Chang Y.J."/>
            <person name="Jeffries C.D."/>
            <person name="Land M."/>
            <person name="Hauser L."/>
            <person name="Kyrpides N.C."/>
            <person name="Goker M."/>
            <person name="Ivanova N."/>
            <person name="Klenk H.P."/>
            <person name="Woyke T."/>
        </authorList>
    </citation>
    <scope>NUCLEOTIDE SEQUENCE [LARGE SCALE GENOMIC DNA]</scope>
    <source>
        <strain evidence="3">ATCC 8093 / DSM 506 / JCM 20403 / CCM 1077 / IAM 12100 / NBRC 12443 / NCIMB 10456</strain>
    </source>
</reference>
<dbReference type="KEGG" id="sno:Snov_3679"/>
<accession>D7AAT2</accession>
<feature type="transmembrane region" description="Helical" evidence="1">
    <location>
        <begin position="85"/>
        <end position="103"/>
    </location>
</feature>
<dbReference type="STRING" id="639283.Snov_3679"/>
<keyword evidence="1" id="KW-0812">Transmembrane</keyword>
<dbReference type="OrthoDB" id="7874071at2"/>
<evidence type="ECO:0000313" key="2">
    <source>
        <dbReference type="EMBL" id="ADH90949.1"/>
    </source>
</evidence>
<organism evidence="2 3">
    <name type="scientific">Ancylobacter novellus (strain ATCC 8093 / DSM 506 / JCM 20403 / CCM 1077 / IAM 12100 / NBRC 12443 / NCIMB 10456)</name>
    <name type="common">Starkeya novella</name>
    <dbReference type="NCBI Taxonomy" id="639283"/>
    <lineage>
        <taxon>Bacteria</taxon>
        <taxon>Pseudomonadati</taxon>
        <taxon>Pseudomonadota</taxon>
        <taxon>Alphaproteobacteria</taxon>
        <taxon>Hyphomicrobiales</taxon>
        <taxon>Xanthobacteraceae</taxon>
        <taxon>Ancylobacter</taxon>
    </lineage>
</organism>
<evidence type="ECO:0000256" key="1">
    <source>
        <dbReference type="SAM" id="Phobius"/>
    </source>
</evidence>
<dbReference type="Proteomes" id="UP000006633">
    <property type="component" value="Chromosome"/>
</dbReference>
<evidence type="ECO:0000313" key="3">
    <source>
        <dbReference type="Proteomes" id="UP000006633"/>
    </source>
</evidence>
<gene>
    <name evidence="2" type="ordered locus">Snov_3679</name>
</gene>
<dbReference type="HOGENOM" id="CLU_2182342_0_0_5"/>
<sequence>MDTQRITGAARQMGGRLRRVAGDSGYRARQSAEDVYDEALDLGARAMRQARGHAAHLADDALEAGQALYGRSSAALSRQAGEHPLVLIAAAALTGAAIAWLLSSSSQRR</sequence>
<dbReference type="eggNOG" id="COG3237">
    <property type="taxonomic scope" value="Bacteria"/>
</dbReference>
<dbReference type="AlphaFoldDB" id="D7AAT2"/>
<proteinExistence type="predicted"/>
<dbReference type="EMBL" id="CP002026">
    <property type="protein sequence ID" value="ADH90949.1"/>
    <property type="molecule type" value="Genomic_DNA"/>
</dbReference>